<dbReference type="InterPro" id="IPR016047">
    <property type="entry name" value="M23ase_b-sheet_dom"/>
</dbReference>
<dbReference type="AlphaFoldDB" id="A0A132N2R9"/>
<dbReference type="EMBL" id="JXBB01000023">
    <property type="protein sequence ID" value="OAR04163.1"/>
    <property type="molecule type" value="Genomic_DNA"/>
</dbReference>
<dbReference type="CDD" id="cd00118">
    <property type="entry name" value="LysM"/>
    <property type="match status" value="1"/>
</dbReference>
<dbReference type="PROSITE" id="PS51782">
    <property type="entry name" value="LYSM"/>
    <property type="match status" value="1"/>
</dbReference>
<evidence type="ECO:0000256" key="1">
    <source>
        <dbReference type="ARBA" id="ARBA00022729"/>
    </source>
</evidence>
<dbReference type="Gene3D" id="3.10.350.10">
    <property type="entry name" value="LysM domain"/>
    <property type="match status" value="1"/>
</dbReference>
<comment type="caution">
    <text evidence="4">The sequence shown here is derived from an EMBL/GenBank/DDBJ whole genome shotgun (WGS) entry which is preliminary data.</text>
</comment>
<dbReference type="InterPro" id="IPR011055">
    <property type="entry name" value="Dup_hybrid_motif"/>
</dbReference>
<dbReference type="CDD" id="cd12797">
    <property type="entry name" value="M23_peptidase"/>
    <property type="match status" value="1"/>
</dbReference>
<dbReference type="GO" id="GO:0004222">
    <property type="term" value="F:metalloendopeptidase activity"/>
    <property type="evidence" value="ECO:0007669"/>
    <property type="project" value="TreeGrafter"/>
</dbReference>
<evidence type="ECO:0000259" key="3">
    <source>
        <dbReference type="PROSITE" id="PS51782"/>
    </source>
</evidence>
<dbReference type="Gene3D" id="2.20.230.10">
    <property type="entry name" value="Resuscitation-promoting factor rpfb"/>
    <property type="match status" value="1"/>
</dbReference>
<dbReference type="InterPro" id="IPR018392">
    <property type="entry name" value="LysM"/>
</dbReference>
<dbReference type="Gene3D" id="2.70.70.10">
    <property type="entry name" value="Glucose Permease (Domain IIA)"/>
    <property type="match status" value="1"/>
</dbReference>
<dbReference type="RefSeq" id="WP_066441893.1">
    <property type="nucleotide sequence ID" value="NZ_JBDOQL010000146.1"/>
</dbReference>
<dbReference type="PANTHER" id="PTHR21666">
    <property type="entry name" value="PEPTIDASE-RELATED"/>
    <property type="match status" value="1"/>
</dbReference>
<protein>
    <submittedName>
        <fullName evidence="4">Uncharacterized protein</fullName>
    </submittedName>
</protein>
<evidence type="ECO:0000313" key="5">
    <source>
        <dbReference type="Proteomes" id="UP000243024"/>
    </source>
</evidence>
<dbReference type="InterPro" id="IPR011098">
    <property type="entry name" value="G5_dom"/>
</dbReference>
<reference evidence="4 5" key="1">
    <citation type="submission" date="2015-09" db="EMBL/GenBank/DDBJ databases">
        <title>Draft genome sequence of Hydrogenibacillus schlegelii DSM 2000.</title>
        <authorList>
            <person name="Hemp J."/>
        </authorList>
    </citation>
    <scope>NUCLEOTIDE SEQUENCE [LARGE SCALE GENOMIC DNA]</scope>
    <source>
        <strain evidence="4 5">MA 48</strain>
    </source>
</reference>
<organism evidence="4 5">
    <name type="scientific">Hydrogenibacillus schlegelii</name>
    <name type="common">Bacillus schlegelii</name>
    <dbReference type="NCBI Taxonomy" id="1484"/>
    <lineage>
        <taxon>Bacteria</taxon>
        <taxon>Bacillati</taxon>
        <taxon>Bacillota</taxon>
        <taxon>Bacilli</taxon>
        <taxon>Bacillales</taxon>
        <taxon>Bacillales Family X. Incertae Sedis</taxon>
        <taxon>Hydrogenibacillus</taxon>
    </lineage>
</organism>
<dbReference type="STRING" id="1484.SA87_06810"/>
<dbReference type="PANTHER" id="PTHR21666:SF270">
    <property type="entry name" value="MUREIN HYDROLASE ACTIVATOR ENVC"/>
    <property type="match status" value="1"/>
</dbReference>
<accession>A0A132N2R9</accession>
<dbReference type="SUPFAM" id="SSF51261">
    <property type="entry name" value="Duplicated hybrid motif"/>
    <property type="match status" value="1"/>
</dbReference>
<feature type="domain" description="G5" evidence="2">
    <location>
        <begin position="290"/>
        <end position="370"/>
    </location>
</feature>
<dbReference type="InterPro" id="IPR050570">
    <property type="entry name" value="Cell_wall_metabolism_enzyme"/>
</dbReference>
<evidence type="ECO:0000313" key="4">
    <source>
        <dbReference type="EMBL" id="OAR04163.1"/>
    </source>
</evidence>
<dbReference type="PROSITE" id="PS51109">
    <property type="entry name" value="G5"/>
    <property type="match status" value="1"/>
</dbReference>
<keyword evidence="1" id="KW-0732">Signal</keyword>
<dbReference type="SMART" id="SM00257">
    <property type="entry name" value="LysM"/>
    <property type="match status" value="1"/>
</dbReference>
<keyword evidence="5" id="KW-1185">Reference proteome</keyword>
<dbReference type="SMART" id="SM01208">
    <property type="entry name" value="G5"/>
    <property type="match status" value="1"/>
</dbReference>
<dbReference type="Pfam" id="PF01476">
    <property type="entry name" value="LysM"/>
    <property type="match status" value="1"/>
</dbReference>
<feature type="domain" description="LysM" evidence="3">
    <location>
        <begin position="238"/>
        <end position="283"/>
    </location>
</feature>
<dbReference type="Proteomes" id="UP000243024">
    <property type="component" value="Unassembled WGS sequence"/>
</dbReference>
<gene>
    <name evidence="4" type="ORF">SA87_06810</name>
</gene>
<dbReference type="InterPro" id="IPR036779">
    <property type="entry name" value="LysM_dom_sf"/>
</dbReference>
<sequence>MDTETIRRRLSAAWGEGKRGWRAAVAFLRPRRREGALAALITAALVAAGFGADRYVEARTVTLYRVLVDGEDVGAASSPDAVDAWIQSRLRQASARADGARAVVANALQFRAERVYRGRADDAGVLAALDERLAVKVEAVRLVVDGKTIGVVKNRAAAEAIVGRVAAKVAREPLVYDGKAKTVKIARLSAPAPKPEAETVVDAALKNDVEIVPALVDPEAVDDEAVVEARLMGEDGEAKVVIRPGDTLSGIAARYNMKLDDLLALNPGLTPETILQIGQEILVRRAKPEIVVQTETTKTVRVPVPYTTRTIEDASLYKGERRVQQPGKDGVKEITYRLTRENGDVVEETVVDERVITPPVEAVIVVGTKPRPSAPAGQFLWPTRGGYITSGYGWRGGKFHPAVDISGVVDRTIVAAAAGTVTFAGWDGGYGHLVKIRHAGGYETWYAHLARIDVSAGQPVDQGQPIGVMGATGHATGVHLHFEIHLNGQAQDPTRYVGRR</sequence>
<dbReference type="SUPFAM" id="SSF54106">
    <property type="entry name" value="LysM domain"/>
    <property type="match status" value="1"/>
</dbReference>
<dbReference type="Pfam" id="PF01551">
    <property type="entry name" value="Peptidase_M23"/>
    <property type="match status" value="1"/>
</dbReference>
<dbReference type="Pfam" id="PF07501">
    <property type="entry name" value="G5"/>
    <property type="match status" value="1"/>
</dbReference>
<name>A0A132N2R9_HYDSH</name>
<dbReference type="OrthoDB" id="9805070at2"/>
<proteinExistence type="predicted"/>
<evidence type="ECO:0000259" key="2">
    <source>
        <dbReference type="PROSITE" id="PS51109"/>
    </source>
</evidence>